<dbReference type="GO" id="GO:0004104">
    <property type="term" value="F:cholinesterase activity"/>
    <property type="evidence" value="ECO:0007669"/>
    <property type="project" value="InterPro"/>
</dbReference>
<dbReference type="InParanoid" id="Q5B8U3"/>
<evidence type="ECO:0000313" key="6">
    <source>
        <dbReference type="Proteomes" id="UP000000560"/>
    </source>
</evidence>
<dbReference type="EMBL" id="BN001306">
    <property type="protein sequence ID" value="CBF83523.1"/>
    <property type="molecule type" value="Genomic_DNA"/>
</dbReference>
<dbReference type="HOGENOM" id="CLU_006586_8_1_1"/>
<reference evidence="6" key="1">
    <citation type="journal article" date="2005" name="Nature">
        <title>Sequencing of Aspergillus nidulans and comparative analysis with A. fumigatus and A. oryzae.</title>
        <authorList>
            <person name="Galagan J.E."/>
            <person name="Calvo S.E."/>
            <person name="Cuomo C."/>
            <person name="Ma L.J."/>
            <person name="Wortman J.R."/>
            <person name="Batzoglou S."/>
            <person name="Lee S.I."/>
            <person name="Basturkmen M."/>
            <person name="Spevak C.C."/>
            <person name="Clutterbuck J."/>
            <person name="Kapitonov V."/>
            <person name="Jurka J."/>
            <person name="Scazzocchio C."/>
            <person name="Farman M."/>
            <person name="Butler J."/>
            <person name="Purcell S."/>
            <person name="Harris S."/>
            <person name="Braus G.H."/>
            <person name="Draht O."/>
            <person name="Busch S."/>
            <person name="D'Enfert C."/>
            <person name="Bouchier C."/>
            <person name="Goldman G.H."/>
            <person name="Bell-Pedersen D."/>
            <person name="Griffiths-Jones S."/>
            <person name="Doonan J.H."/>
            <person name="Yu J."/>
            <person name="Vienken K."/>
            <person name="Pain A."/>
            <person name="Freitag M."/>
            <person name="Selker E.U."/>
            <person name="Archer D.B."/>
            <person name="Penalva M.A."/>
            <person name="Oakley B.R."/>
            <person name="Momany M."/>
            <person name="Tanaka T."/>
            <person name="Kumagai T."/>
            <person name="Asai K."/>
            <person name="Machida M."/>
            <person name="Nierman W.C."/>
            <person name="Denning D.W."/>
            <person name="Caddick M."/>
            <person name="Hynes M."/>
            <person name="Paoletti M."/>
            <person name="Fischer R."/>
            <person name="Miller B."/>
            <person name="Dyer P."/>
            <person name="Sachs M.S."/>
            <person name="Osmani S.A."/>
            <person name="Birren B.W."/>
        </authorList>
    </citation>
    <scope>NUCLEOTIDE SEQUENCE [LARGE SCALE GENOMIC DNA]</scope>
    <source>
        <strain evidence="6">FGSC A4 / ATCC 38163 / CBS 112.46 / NRRL 194 / M139</strain>
    </source>
</reference>
<dbReference type="PANTHER" id="PTHR43142:SF3">
    <property type="entry name" value="PUTATIVE (AFU_ORTHOLOGUE AFUA_3G09070)-RELATED"/>
    <property type="match status" value="1"/>
</dbReference>
<dbReference type="InterPro" id="IPR000997">
    <property type="entry name" value="Cholinesterase"/>
</dbReference>
<dbReference type="SUPFAM" id="SSF53474">
    <property type="entry name" value="alpha/beta-Hydrolases"/>
    <property type="match status" value="1"/>
</dbReference>
<evidence type="ECO:0000256" key="1">
    <source>
        <dbReference type="ARBA" id="ARBA00005964"/>
    </source>
</evidence>
<dbReference type="Gene3D" id="3.40.50.1820">
    <property type="entry name" value="alpha/beta hydrolase"/>
    <property type="match status" value="2"/>
</dbReference>
<evidence type="ECO:0000313" key="5">
    <source>
        <dbReference type="EMBL" id="CBF83523.1"/>
    </source>
</evidence>
<reference evidence="6" key="2">
    <citation type="journal article" date="2009" name="Fungal Genet. Biol.">
        <title>The 2008 update of the Aspergillus nidulans genome annotation: a community effort.</title>
        <authorList>
            <person name="Wortman J.R."/>
            <person name="Gilsenan J.M."/>
            <person name="Joardar V."/>
            <person name="Deegan J."/>
            <person name="Clutterbuck J."/>
            <person name="Andersen M.R."/>
            <person name="Archer D."/>
            <person name="Bencina M."/>
            <person name="Braus G."/>
            <person name="Coutinho P."/>
            <person name="von Dohren H."/>
            <person name="Doonan J."/>
            <person name="Driessen A.J."/>
            <person name="Durek P."/>
            <person name="Espeso E."/>
            <person name="Fekete E."/>
            <person name="Flipphi M."/>
            <person name="Estrada C.G."/>
            <person name="Geysens S."/>
            <person name="Goldman G."/>
            <person name="de Groot P.W."/>
            <person name="Hansen K."/>
            <person name="Harris S.D."/>
            <person name="Heinekamp T."/>
            <person name="Helmstaedt K."/>
            <person name="Henrissat B."/>
            <person name="Hofmann G."/>
            <person name="Homan T."/>
            <person name="Horio T."/>
            <person name="Horiuchi H."/>
            <person name="James S."/>
            <person name="Jones M."/>
            <person name="Karaffa L."/>
            <person name="Karanyi Z."/>
            <person name="Kato M."/>
            <person name="Keller N."/>
            <person name="Kelly D.E."/>
            <person name="Kiel J.A."/>
            <person name="Kim J.M."/>
            <person name="van der Klei I.J."/>
            <person name="Klis F.M."/>
            <person name="Kovalchuk A."/>
            <person name="Krasevec N."/>
            <person name="Kubicek C.P."/>
            <person name="Liu B."/>
            <person name="Maccabe A."/>
            <person name="Meyer V."/>
            <person name="Mirabito P."/>
            <person name="Miskei M."/>
            <person name="Mos M."/>
            <person name="Mullins J."/>
            <person name="Nelson D.R."/>
            <person name="Nielsen J."/>
            <person name="Oakley B.R."/>
            <person name="Osmani S.A."/>
            <person name="Pakula T."/>
            <person name="Paszewski A."/>
            <person name="Paulsen I."/>
            <person name="Pilsyk S."/>
            <person name="Pocsi I."/>
            <person name="Punt P.J."/>
            <person name="Ram A.F."/>
            <person name="Ren Q."/>
            <person name="Robellet X."/>
            <person name="Robson G."/>
            <person name="Seiboth B."/>
            <person name="van Solingen P."/>
            <person name="Specht T."/>
            <person name="Sun J."/>
            <person name="Taheri-Talesh N."/>
            <person name="Takeshita N."/>
            <person name="Ussery D."/>
            <person name="vanKuyk P.A."/>
            <person name="Visser H."/>
            <person name="van de Vondervoort P.J."/>
            <person name="de Vries R.P."/>
            <person name="Walton J."/>
            <person name="Xiang X."/>
            <person name="Xiong Y."/>
            <person name="Zeng A.P."/>
            <person name="Brandt B.W."/>
            <person name="Cornell M.J."/>
            <person name="van den Hondel C.A."/>
            <person name="Visser J."/>
            <person name="Oliver S.G."/>
            <person name="Turner G."/>
        </authorList>
    </citation>
    <scope>GENOME REANNOTATION</scope>
    <source>
        <strain evidence="6">FGSC A4 / ATCC 38163 / CBS 112.46 / NRRL 194 / M139</strain>
    </source>
</reference>
<dbReference type="OMA" id="WTIKNIA"/>
<dbReference type="InterPro" id="IPR029058">
    <property type="entry name" value="AB_hydrolase_fold"/>
</dbReference>
<dbReference type="Pfam" id="PF00135">
    <property type="entry name" value="COesterase"/>
    <property type="match status" value="2"/>
</dbReference>
<accession>Q5B8U3</accession>
<evidence type="ECO:0000256" key="3">
    <source>
        <dbReference type="SAM" id="SignalP"/>
    </source>
</evidence>
<accession>C8VIT6</accession>
<name>Q5B8U3_EMENI</name>
<comment type="similarity">
    <text evidence="1">Belongs to the type-B carboxylesterase/lipase family.</text>
</comment>
<feature type="domain" description="Carboxylesterase type B" evidence="4">
    <location>
        <begin position="331"/>
        <end position="617"/>
    </location>
</feature>
<keyword evidence="2" id="KW-0378">Hydrolase</keyword>
<dbReference type="STRING" id="227321.Q5B8U3"/>
<feature type="domain" description="Carboxylesterase type B" evidence="4">
    <location>
        <begin position="148"/>
        <end position="284"/>
    </location>
</feature>
<keyword evidence="6" id="KW-1185">Reference proteome</keyword>
<evidence type="ECO:0000256" key="2">
    <source>
        <dbReference type="ARBA" id="ARBA00022801"/>
    </source>
</evidence>
<organism evidence="5 6">
    <name type="scientific">Emericella nidulans (strain FGSC A4 / ATCC 38163 / CBS 112.46 / NRRL 194 / M139)</name>
    <name type="common">Aspergillus nidulans</name>
    <dbReference type="NCBI Taxonomy" id="227321"/>
    <lineage>
        <taxon>Eukaryota</taxon>
        <taxon>Fungi</taxon>
        <taxon>Dikarya</taxon>
        <taxon>Ascomycota</taxon>
        <taxon>Pezizomycotina</taxon>
        <taxon>Eurotiomycetes</taxon>
        <taxon>Eurotiomycetidae</taxon>
        <taxon>Eurotiales</taxon>
        <taxon>Aspergillaceae</taxon>
        <taxon>Aspergillus</taxon>
        <taxon>Aspergillus subgen. Nidulantes</taxon>
    </lineage>
</organism>
<dbReference type="KEGG" id="ani:ANIA_03037"/>
<dbReference type="eggNOG" id="KOG4389">
    <property type="taxonomic scope" value="Eukaryota"/>
</dbReference>
<dbReference type="OrthoDB" id="408631at2759"/>
<feature type="chain" id="PRO_5010284899" evidence="3">
    <location>
        <begin position="20"/>
        <end position="640"/>
    </location>
</feature>
<sequence length="640" mass="70721">MKIRLLVVAVFIVNNHAGAILLGPMGQHELRDACEEFGETMISLSTVMEYKEDFQRLFSYYFYTNNQTETAEHKSGRFYVRDGVLSVEDGENQLDHYPFPSRNIPLPVLCTQTSNDDKQRRGRTVQQQLIRVNSENNMYVGYRNQKSFRFLGIPYADAPTRFSYAKPYSEKFRTIKATEYGSSCAQVAGGSEDCLYLNIQTPYIPKKNSTAGLRPVLFWIHGGNFVAGAGSDPATDGGNLASREDVVVVTFNYRLSTLGFLAVPGTDIQGNQGIADQILALEVVLYRNWNVDSGSADLVKEQVLGAIAMSDVRNGAGIKYEHREASYSSYLSVSESYQTAGQKILFEAGCNQDTTEQQISCLRDLPASTLVNLPTIAHHIVQDGKYINTTDLNLSERHAGTAHVPVIFGNVADEGASFIPFSNNIESELEGIQEFLNISTTQALKIIDSNLFPSPNTGNITLDSFAVAQRIATDIKIRCINQAALYAGVSTGVFKPSYYYQVQRTIGGTDPNNLGGPPSSSEYPLGDPDLFYFRLHGSDLPFVFGNLDAARDPLDLFAAQLISSYFAEFVRSGQPNPDANYLAARGYERTLEAVQAFGPWEPVRNSSGPIHMLDFPSEKTPFQSLKQCEFLGLPITSYLD</sequence>
<dbReference type="PRINTS" id="PR00878">
    <property type="entry name" value="CHOLNESTRASE"/>
</dbReference>
<feature type="signal peptide" evidence="3">
    <location>
        <begin position="1"/>
        <end position="19"/>
    </location>
</feature>
<dbReference type="InterPro" id="IPR002018">
    <property type="entry name" value="CarbesteraseB"/>
</dbReference>
<evidence type="ECO:0000259" key="4">
    <source>
        <dbReference type="Pfam" id="PF00135"/>
    </source>
</evidence>
<dbReference type="PANTHER" id="PTHR43142">
    <property type="entry name" value="CARBOXYLIC ESTER HYDROLASE"/>
    <property type="match status" value="1"/>
</dbReference>
<keyword evidence="3" id="KW-0732">Signal</keyword>
<protein>
    <submittedName>
        <fullName evidence="5">Carboxylesterase, putative (AFU_orthologue AFUA_3G09070)</fullName>
    </submittedName>
</protein>
<dbReference type="AlphaFoldDB" id="Q5B8U3"/>
<dbReference type="GeneID" id="2873992"/>
<dbReference type="Proteomes" id="UP000000560">
    <property type="component" value="Chromosome VI"/>
</dbReference>
<dbReference type="RefSeq" id="XP_660641.1">
    <property type="nucleotide sequence ID" value="XM_655549.1"/>
</dbReference>
<proteinExistence type="inferred from homology"/>
<gene>
    <name evidence="5" type="ORF">ANIA_03037</name>
</gene>